<keyword evidence="4" id="KW-1185">Reference proteome</keyword>
<dbReference type="PANTHER" id="PTHR43968:SF6">
    <property type="entry name" value="GLUTATHIONE S-TRANSFERASE OMEGA"/>
    <property type="match status" value="1"/>
</dbReference>
<dbReference type="Gene3D" id="3.40.30.10">
    <property type="entry name" value="Glutaredoxin"/>
    <property type="match status" value="1"/>
</dbReference>
<evidence type="ECO:0000259" key="2">
    <source>
        <dbReference type="PROSITE" id="PS50405"/>
    </source>
</evidence>
<sequence>MLVIGEFKKLEKIVTNPSSFSLLLRLISKVPNRRSILMIKVVSFKICPFVQRVTALLEAKEIPYEIEYISLKDKPGWFLEISPNGQVPLLITDSGVALFESDAIVEYIEDEFGPLQDKLSNEEKAVQRAWSYLGTKHYLMQCGTMSSKDKATFDERAGKLQLVFQKAEKQLTGDTRFFDSNELGKVDVAWLPLLHRAAIIKEKSGFDFLCGLPKLQAWQHAVLETGYALKSVSSDFVERFSDFYLKNTYLGEGKDVATSQCGSSSCCG</sequence>
<dbReference type="CDD" id="cd00299">
    <property type="entry name" value="GST_C_family"/>
    <property type="match status" value="1"/>
</dbReference>
<evidence type="ECO:0000259" key="1">
    <source>
        <dbReference type="PROSITE" id="PS50404"/>
    </source>
</evidence>
<accession>A0A128EXW5</accession>
<dbReference type="Proteomes" id="UP000071641">
    <property type="component" value="Unassembled WGS sequence"/>
</dbReference>
<dbReference type="PANTHER" id="PTHR43968">
    <property type="match status" value="1"/>
</dbReference>
<feature type="domain" description="GST C-terminal" evidence="2">
    <location>
        <begin position="120"/>
        <end position="243"/>
    </location>
</feature>
<dbReference type="GO" id="GO:0005737">
    <property type="term" value="C:cytoplasm"/>
    <property type="evidence" value="ECO:0007669"/>
    <property type="project" value="TreeGrafter"/>
</dbReference>
<dbReference type="InterPro" id="IPR036249">
    <property type="entry name" value="Thioredoxin-like_sf"/>
</dbReference>
<keyword evidence="3" id="KW-0808">Transferase</keyword>
<dbReference type="SFLD" id="SFLDG00358">
    <property type="entry name" value="Main_(cytGST)"/>
    <property type="match status" value="1"/>
</dbReference>
<dbReference type="STRING" id="1796497.GCE9029_01229"/>
<proteinExistence type="predicted"/>
<dbReference type="PROSITE" id="PS50405">
    <property type="entry name" value="GST_CTER"/>
    <property type="match status" value="1"/>
</dbReference>
<reference evidence="4" key="1">
    <citation type="submission" date="2016-02" db="EMBL/GenBank/DDBJ databases">
        <authorList>
            <person name="Rodrigo-Torres Lidia"/>
            <person name="Arahal R.David."/>
        </authorList>
    </citation>
    <scope>NUCLEOTIDE SEQUENCE [LARGE SCALE GENOMIC DNA]</scope>
    <source>
        <strain evidence="4">CECT 9029</strain>
    </source>
</reference>
<dbReference type="InterPro" id="IPR004045">
    <property type="entry name" value="Glutathione_S-Trfase_N"/>
</dbReference>
<dbReference type="InterPro" id="IPR040079">
    <property type="entry name" value="Glutathione_S-Trfase"/>
</dbReference>
<dbReference type="SFLD" id="SFLDS00019">
    <property type="entry name" value="Glutathione_Transferase_(cytos"/>
    <property type="match status" value="1"/>
</dbReference>
<organism evidence="3 4">
    <name type="scientific">Grimontia celer</name>
    <dbReference type="NCBI Taxonomy" id="1796497"/>
    <lineage>
        <taxon>Bacteria</taxon>
        <taxon>Pseudomonadati</taxon>
        <taxon>Pseudomonadota</taxon>
        <taxon>Gammaproteobacteria</taxon>
        <taxon>Vibrionales</taxon>
        <taxon>Vibrionaceae</taxon>
        <taxon>Grimontia</taxon>
    </lineage>
</organism>
<name>A0A128EXW5_9GAMM</name>
<feature type="domain" description="GST N-terminal" evidence="1">
    <location>
        <begin position="37"/>
        <end position="116"/>
    </location>
</feature>
<dbReference type="InterPro" id="IPR036282">
    <property type="entry name" value="Glutathione-S-Trfase_C_sf"/>
</dbReference>
<dbReference type="InterPro" id="IPR050983">
    <property type="entry name" value="GST_Omega/HSP26"/>
</dbReference>
<dbReference type="Pfam" id="PF13409">
    <property type="entry name" value="GST_N_2"/>
    <property type="match status" value="1"/>
</dbReference>
<dbReference type="SUPFAM" id="SSF52833">
    <property type="entry name" value="Thioredoxin-like"/>
    <property type="match status" value="1"/>
</dbReference>
<dbReference type="Gene3D" id="1.20.1050.10">
    <property type="match status" value="1"/>
</dbReference>
<dbReference type="InterPro" id="IPR010987">
    <property type="entry name" value="Glutathione-S-Trfase_C-like"/>
</dbReference>
<dbReference type="EC" id="2.5.1.18" evidence="3"/>
<dbReference type="PROSITE" id="PS50404">
    <property type="entry name" value="GST_NTER"/>
    <property type="match status" value="1"/>
</dbReference>
<dbReference type="SUPFAM" id="SSF47616">
    <property type="entry name" value="GST C-terminal domain-like"/>
    <property type="match status" value="1"/>
</dbReference>
<protein>
    <submittedName>
        <fullName evidence="3">Glutathione S-transferase GstB</fullName>
        <ecNumber evidence="3">2.5.1.18</ecNumber>
    </submittedName>
</protein>
<gene>
    <name evidence="3" type="primary">gstB_1</name>
    <name evidence="3" type="ORF">GCE9029_01229</name>
</gene>
<evidence type="ECO:0000313" key="4">
    <source>
        <dbReference type="Proteomes" id="UP000071641"/>
    </source>
</evidence>
<dbReference type="EMBL" id="FIZX01000001">
    <property type="protein sequence ID" value="CZF79055.1"/>
    <property type="molecule type" value="Genomic_DNA"/>
</dbReference>
<dbReference type="AlphaFoldDB" id="A0A128EXW5"/>
<dbReference type="GO" id="GO:0004364">
    <property type="term" value="F:glutathione transferase activity"/>
    <property type="evidence" value="ECO:0007669"/>
    <property type="project" value="UniProtKB-EC"/>
</dbReference>
<evidence type="ECO:0000313" key="3">
    <source>
        <dbReference type="EMBL" id="CZF79055.1"/>
    </source>
</evidence>
<dbReference type="Pfam" id="PF13410">
    <property type="entry name" value="GST_C_2"/>
    <property type="match status" value="1"/>
</dbReference>
<dbReference type="CDD" id="cd00570">
    <property type="entry name" value="GST_N_family"/>
    <property type="match status" value="1"/>
</dbReference>